<accession>A0A1B0B4U8</accession>
<dbReference type="STRING" id="67801.A0A1B0B4U8"/>
<dbReference type="PANTHER" id="PTHR21261">
    <property type="entry name" value="BEAT PROTEIN"/>
    <property type="match status" value="1"/>
</dbReference>
<evidence type="ECO:0000313" key="1">
    <source>
        <dbReference type="EnsemblMetazoa" id="GPPI018974-PA"/>
    </source>
</evidence>
<dbReference type="AlphaFoldDB" id="A0A1B0B4U8"/>
<dbReference type="Proteomes" id="UP000092460">
    <property type="component" value="Unassembled WGS sequence"/>
</dbReference>
<dbReference type="VEuPathDB" id="VectorBase:GPPI018974"/>
<reference evidence="2" key="1">
    <citation type="submission" date="2015-01" db="EMBL/GenBank/DDBJ databases">
        <authorList>
            <person name="Aksoy S."/>
            <person name="Warren W."/>
            <person name="Wilson R.K."/>
        </authorList>
    </citation>
    <scope>NUCLEOTIDE SEQUENCE [LARGE SCALE GENOMIC DNA]</scope>
    <source>
        <strain evidence="2">IAEA</strain>
    </source>
</reference>
<dbReference type="EMBL" id="JXJN01008549">
    <property type="status" value="NOT_ANNOTATED_CDS"/>
    <property type="molecule type" value="Genomic_DNA"/>
</dbReference>
<name>A0A1B0B4U8_9MUSC</name>
<dbReference type="EnsemblMetazoa" id="GPPI018974-RA">
    <property type="protein sequence ID" value="GPPI018974-PA"/>
    <property type="gene ID" value="GPPI018974"/>
</dbReference>
<proteinExistence type="predicted"/>
<keyword evidence="2" id="KW-1185">Reference proteome</keyword>
<evidence type="ECO:0008006" key="3">
    <source>
        <dbReference type="Google" id="ProtNLM"/>
    </source>
</evidence>
<organism evidence="1 2">
    <name type="scientific">Glossina palpalis gambiensis</name>
    <dbReference type="NCBI Taxonomy" id="67801"/>
    <lineage>
        <taxon>Eukaryota</taxon>
        <taxon>Metazoa</taxon>
        <taxon>Ecdysozoa</taxon>
        <taxon>Arthropoda</taxon>
        <taxon>Hexapoda</taxon>
        <taxon>Insecta</taxon>
        <taxon>Pterygota</taxon>
        <taxon>Neoptera</taxon>
        <taxon>Endopterygota</taxon>
        <taxon>Diptera</taxon>
        <taxon>Brachycera</taxon>
        <taxon>Muscomorpha</taxon>
        <taxon>Hippoboscoidea</taxon>
        <taxon>Glossinidae</taxon>
        <taxon>Glossina</taxon>
    </lineage>
</organism>
<sequence length="365" mass="42461">FFSSFFSFSFHTDLTLCLRNVSVTIPTAVKRSDNAILICNYDIENDTLYSVKWYRGRREFYRYTPKENPAWKIFSLTNPGINVDGERVDGDGSNDEVIEDISINSPPVESPIDILNNRWSGFIIPRVIQLPTQRPIITGIHSRYRLGDNIDGNCSLDYTKPAANLTWWINDIQVPPNYSRIYRTQKHEAEQLESAVLEINFVVTLQHFIKGRLKLKCSARIYRIYHGEAEKYVEEDKPRIMASGRSPEMYPFDRNNDEFDESNDENGLYLTRYNEYASSSAWKEKPTFLWLLINGFLLSYWRTAKFSKEIILYKLTSKFILCKKSFAVVVLVCETAGKLTGSVMDARHTLARNYYKTLDISRHQR</sequence>
<dbReference type="PANTHER" id="PTHR21261:SF8">
    <property type="entry name" value="BEATEN PATH IA, ISOFORM B-RELATED"/>
    <property type="match status" value="1"/>
</dbReference>
<dbReference type="GO" id="GO:0008045">
    <property type="term" value="P:motor neuron axon guidance"/>
    <property type="evidence" value="ECO:0007669"/>
    <property type="project" value="TreeGrafter"/>
</dbReference>
<evidence type="ECO:0000313" key="2">
    <source>
        <dbReference type="Proteomes" id="UP000092460"/>
    </source>
</evidence>
<reference evidence="1" key="2">
    <citation type="submission" date="2020-05" db="UniProtKB">
        <authorList>
            <consortium name="EnsemblMetazoa"/>
        </authorList>
    </citation>
    <scope>IDENTIFICATION</scope>
    <source>
        <strain evidence="1">IAEA</strain>
    </source>
</reference>
<protein>
    <recommendedName>
        <fullName evidence="3">Ig-like domain-containing protein</fullName>
    </recommendedName>
</protein>